<dbReference type="KEGG" id="ipu:108259805"/>
<evidence type="ECO:0000256" key="1">
    <source>
        <dbReference type="SAM" id="Phobius"/>
    </source>
</evidence>
<dbReference type="AlphaFoldDB" id="A0A9F7R374"/>
<keyword evidence="1" id="KW-1133">Transmembrane helix</keyword>
<dbReference type="GeneID" id="108259805"/>
<protein>
    <submittedName>
        <fullName evidence="3">Uncharacterized protein si:dkey-111e8.4</fullName>
    </submittedName>
</protein>
<reference evidence="3" key="2">
    <citation type="submission" date="2025-08" db="UniProtKB">
        <authorList>
            <consortium name="RefSeq"/>
        </authorList>
    </citation>
    <scope>IDENTIFICATION</scope>
    <source>
        <tissue evidence="3">Blood</tissue>
    </source>
</reference>
<organism evidence="2 3">
    <name type="scientific">Ictalurus punctatus</name>
    <name type="common">Channel catfish</name>
    <name type="synonym">Silurus punctatus</name>
    <dbReference type="NCBI Taxonomy" id="7998"/>
    <lineage>
        <taxon>Eukaryota</taxon>
        <taxon>Metazoa</taxon>
        <taxon>Chordata</taxon>
        <taxon>Craniata</taxon>
        <taxon>Vertebrata</taxon>
        <taxon>Euteleostomi</taxon>
        <taxon>Actinopterygii</taxon>
        <taxon>Neopterygii</taxon>
        <taxon>Teleostei</taxon>
        <taxon>Ostariophysi</taxon>
        <taxon>Siluriformes</taxon>
        <taxon>Ictaluridae</taxon>
        <taxon>Ictalurus</taxon>
    </lineage>
</organism>
<evidence type="ECO:0000313" key="2">
    <source>
        <dbReference type="Proteomes" id="UP000221080"/>
    </source>
</evidence>
<dbReference type="OrthoDB" id="8817865at2759"/>
<gene>
    <name evidence="3" type="primary">si:dkey-111e8.4</name>
</gene>
<evidence type="ECO:0000313" key="3">
    <source>
        <dbReference type="RefSeq" id="XP_053533010.1"/>
    </source>
</evidence>
<keyword evidence="1" id="KW-0812">Transmembrane</keyword>
<dbReference type="Proteomes" id="UP000221080">
    <property type="component" value="Chromosome 28"/>
</dbReference>
<sequence>MSEWLKSDIFIVFMVVLSLTVISIFAVCCLMRRRHTHKTRQKLAEIEIVPFAGSGRNHKPRFTLRIITEQKHASELVQMLTSQIRSTAGPAGSTGLGVSAVTAEVASTSQYQLEMYALSPCHTTTDAALPIGEQVTSLDLQPTNPTEHLVTATVEPIRITDNEENDSSDSETLQFYPALS</sequence>
<feature type="transmembrane region" description="Helical" evidence="1">
    <location>
        <begin position="12"/>
        <end position="31"/>
    </location>
</feature>
<dbReference type="RefSeq" id="XP_053533010.1">
    <property type="nucleotide sequence ID" value="XM_053677035.1"/>
</dbReference>
<keyword evidence="2" id="KW-1185">Reference proteome</keyword>
<reference evidence="2" key="1">
    <citation type="journal article" date="2016" name="Nat. Commun.">
        <title>The channel catfish genome sequence provides insights into the evolution of scale formation in teleosts.</title>
        <authorList>
            <person name="Liu Z."/>
            <person name="Liu S."/>
            <person name="Yao J."/>
            <person name="Bao L."/>
            <person name="Zhang J."/>
            <person name="Li Y."/>
            <person name="Jiang C."/>
            <person name="Sun L."/>
            <person name="Wang R."/>
            <person name="Zhang Y."/>
            <person name="Zhou T."/>
            <person name="Zeng Q."/>
            <person name="Fu Q."/>
            <person name="Gao S."/>
            <person name="Li N."/>
            <person name="Koren S."/>
            <person name="Jiang Y."/>
            <person name="Zimin A."/>
            <person name="Xu P."/>
            <person name="Phillippy A.M."/>
            <person name="Geng X."/>
            <person name="Song L."/>
            <person name="Sun F."/>
            <person name="Li C."/>
            <person name="Wang X."/>
            <person name="Chen A."/>
            <person name="Jin Y."/>
            <person name="Yuan Z."/>
            <person name="Yang Y."/>
            <person name="Tan S."/>
            <person name="Peatman E."/>
            <person name="Lu J."/>
            <person name="Qin Z."/>
            <person name="Dunham R."/>
            <person name="Li Z."/>
            <person name="Sonstegard T."/>
            <person name="Feng J."/>
            <person name="Danzmann R.G."/>
            <person name="Schroeder S."/>
            <person name="Scheffler B."/>
            <person name="Duke M.V."/>
            <person name="Ballard L."/>
            <person name="Kucuktas H."/>
            <person name="Kaltenboeck L."/>
            <person name="Liu H."/>
            <person name="Armbruster J."/>
            <person name="Xie Y."/>
            <person name="Kirby M.L."/>
            <person name="Tian Y."/>
            <person name="Flanagan M.E."/>
            <person name="Mu W."/>
            <person name="Waldbieser G.C."/>
        </authorList>
    </citation>
    <scope>NUCLEOTIDE SEQUENCE [LARGE SCALE GENOMIC DNA]</scope>
    <source>
        <strain evidence="2">SDA103</strain>
    </source>
</reference>
<keyword evidence="1" id="KW-0472">Membrane</keyword>
<name>A0A9F7R374_ICTPU</name>
<accession>A0A9F7R374</accession>
<proteinExistence type="predicted"/>